<dbReference type="GO" id="GO:0019346">
    <property type="term" value="P:transsulfuration"/>
    <property type="evidence" value="ECO:0007669"/>
    <property type="project" value="InterPro"/>
</dbReference>
<comment type="cofactor">
    <cofactor evidence="5">
        <name>a divalent metal cation</name>
        <dbReference type="ChEBI" id="CHEBI:60240"/>
    </cofactor>
    <text evidence="5">Binds 2 divalent metal cations per subunit.</text>
</comment>
<dbReference type="InterPro" id="IPR015421">
    <property type="entry name" value="PyrdxlP-dep_Trfase_major"/>
</dbReference>
<keyword evidence="2 5" id="KW-0479">Metal-binding</keyword>
<feature type="binding site" evidence="5">
    <location>
        <position position="21"/>
    </location>
    <ligand>
        <name>a divalent metal cation</name>
        <dbReference type="ChEBI" id="CHEBI:60240"/>
        <label>1</label>
    </ligand>
</feature>
<dbReference type="GO" id="GO:0016787">
    <property type="term" value="F:hydrolase activity"/>
    <property type="evidence" value="ECO:0007669"/>
    <property type="project" value="UniProtKB-KW"/>
</dbReference>
<dbReference type="PIR" id="F83723">
    <property type="entry name" value="F83723"/>
</dbReference>
<keyword evidence="9" id="KW-1185">Reference proteome</keyword>
<evidence type="ECO:0000256" key="3">
    <source>
        <dbReference type="ARBA" id="ARBA00022801"/>
    </source>
</evidence>
<dbReference type="PROSITE" id="PS51347">
    <property type="entry name" value="PHOSPHOTRIESTERASE_2"/>
    <property type="match status" value="1"/>
</dbReference>
<dbReference type="PANTHER" id="PTHR10819">
    <property type="entry name" value="PHOSPHOTRIESTERASE-RELATED"/>
    <property type="match status" value="1"/>
</dbReference>
<dbReference type="InterPro" id="IPR015424">
    <property type="entry name" value="PyrdxlP-dep_Trfase"/>
</dbReference>
<keyword evidence="3" id="KW-0378">Hydrolase</keyword>
<feature type="domain" description="YhfS-like C-terminal" evidence="7">
    <location>
        <begin position="568"/>
        <end position="668"/>
    </location>
</feature>
<feature type="binding site" evidence="5">
    <location>
        <position position="195"/>
    </location>
    <ligand>
        <name>a divalent metal cation</name>
        <dbReference type="ChEBI" id="CHEBI:60240"/>
        <label>2</label>
    </ligand>
</feature>
<dbReference type="STRING" id="272558.gene:10726459"/>
<dbReference type="eggNOG" id="COG0520">
    <property type="taxonomic scope" value="Bacteria"/>
</dbReference>
<dbReference type="Pfam" id="PF01053">
    <property type="entry name" value="Cys_Met_Meta_PP"/>
    <property type="match status" value="1"/>
</dbReference>
<accession>Q9KF95</accession>
<evidence type="ECO:0000313" key="8">
    <source>
        <dbReference type="EMBL" id="BAB04309.1"/>
    </source>
</evidence>
<dbReference type="InterPro" id="IPR000277">
    <property type="entry name" value="Cys/Met-Metab_PyrdxlP-dep_enz"/>
</dbReference>
<evidence type="ECO:0000259" key="7">
    <source>
        <dbReference type="Pfam" id="PF22475"/>
    </source>
</evidence>
<dbReference type="Gene3D" id="3.20.20.140">
    <property type="entry name" value="Metal-dependent hydrolases"/>
    <property type="match status" value="1"/>
</dbReference>
<evidence type="ECO:0000256" key="1">
    <source>
        <dbReference type="ARBA" id="ARBA00001933"/>
    </source>
</evidence>
<organism evidence="8 9">
    <name type="scientific">Halalkalibacterium halodurans (strain ATCC BAA-125 / DSM 18197 / FERM 7344 / JCM 9153 / C-125)</name>
    <name type="common">Bacillus halodurans</name>
    <dbReference type="NCBI Taxonomy" id="272558"/>
    <lineage>
        <taxon>Bacteria</taxon>
        <taxon>Bacillati</taxon>
        <taxon>Bacillota</taxon>
        <taxon>Bacilli</taxon>
        <taxon>Bacillales</taxon>
        <taxon>Bacillaceae</taxon>
        <taxon>Halalkalibacterium (ex Joshi et al. 2022)</taxon>
    </lineage>
</organism>
<evidence type="ECO:0000313" key="9">
    <source>
        <dbReference type="Proteomes" id="UP000001258"/>
    </source>
</evidence>
<name>Q9KF95_HALH5</name>
<evidence type="ECO:0000256" key="5">
    <source>
        <dbReference type="PIRSR" id="PIRSR601559-52"/>
    </source>
</evidence>
<keyword evidence="4" id="KW-0663">Pyridoxal phosphate</keyword>
<feature type="binding site" evidence="5">
    <location>
        <position position="134"/>
    </location>
    <ligand>
        <name>a divalent metal cation</name>
        <dbReference type="ChEBI" id="CHEBI:60240"/>
        <label>1</label>
    </ligand>
</feature>
<dbReference type="KEGG" id="bha:BH0590"/>
<dbReference type="RefSeq" id="WP_010896767.1">
    <property type="nucleotide sequence ID" value="NC_002570.2"/>
</dbReference>
<dbReference type="HOGENOM" id="CLU_404744_0_0_9"/>
<dbReference type="AlphaFoldDB" id="Q9KF95"/>
<reference evidence="8 9" key="1">
    <citation type="journal article" date="2000" name="Nucleic Acids Res.">
        <title>Complete genome sequence of the alkaliphilic bacterium Bacillus halodurans and genomic sequence comparison with Bacillus subtilis.</title>
        <authorList>
            <person name="Takami H."/>
            <person name="Nakasone K."/>
            <person name="Takaki Y."/>
            <person name="Maeno G."/>
            <person name="Sasaki R."/>
            <person name="Masui N."/>
            <person name="Fuji F."/>
            <person name="Hirama C."/>
            <person name="Nakamura Y."/>
            <person name="Ogasawara N."/>
            <person name="Kuhara S."/>
            <person name="Horikoshi K."/>
        </authorList>
    </citation>
    <scope>NUCLEOTIDE SEQUENCE [LARGE SCALE GENOMIC DNA]</scope>
    <source>
        <strain evidence="9">ATCC BAA-125 / DSM 18197 / FERM 7344 / JCM 9153 / C-125</strain>
    </source>
</reference>
<evidence type="ECO:0000256" key="6">
    <source>
        <dbReference type="PROSITE-ProRule" id="PRU00679"/>
    </source>
</evidence>
<dbReference type="Proteomes" id="UP000001258">
    <property type="component" value="Chromosome"/>
</dbReference>
<dbReference type="SUPFAM" id="SSF53383">
    <property type="entry name" value="PLP-dependent transferases"/>
    <property type="match status" value="1"/>
</dbReference>
<comment type="cofactor">
    <cofactor evidence="1">
        <name>pyridoxal 5'-phosphate</name>
        <dbReference type="ChEBI" id="CHEBI:597326"/>
    </cofactor>
</comment>
<protein>
    <submittedName>
        <fullName evidence="8">BH0590 protein</fullName>
    </submittedName>
</protein>
<dbReference type="PANTHER" id="PTHR10819:SF3">
    <property type="entry name" value="PHOSPHOTRIESTERASE-RELATED PROTEIN"/>
    <property type="match status" value="1"/>
</dbReference>
<feature type="binding site" evidence="5">
    <location>
        <position position="23"/>
    </location>
    <ligand>
        <name>a divalent metal cation</name>
        <dbReference type="ChEBI" id="CHEBI:60240"/>
        <label>1</label>
    </ligand>
</feature>
<dbReference type="EMBL" id="BA000004">
    <property type="protein sequence ID" value="BAB04309.1"/>
    <property type="molecule type" value="Genomic_DNA"/>
</dbReference>
<comment type="similarity">
    <text evidence="6">Belongs to the metallo-dependent hydrolases superfamily. Phosphotriesterase family.</text>
</comment>
<dbReference type="SUPFAM" id="SSF51556">
    <property type="entry name" value="Metallo-dependent hydrolases"/>
    <property type="match status" value="1"/>
</dbReference>
<dbReference type="Gene3D" id="3.40.640.10">
    <property type="entry name" value="Type I PLP-dependent aspartate aminotransferase-like (Major domain)"/>
    <property type="match status" value="1"/>
</dbReference>
<dbReference type="InterPro" id="IPR032466">
    <property type="entry name" value="Metal_Hydrolase"/>
</dbReference>
<feature type="binding site" evidence="5">
    <location>
        <position position="252"/>
    </location>
    <ligand>
        <name>a divalent metal cation</name>
        <dbReference type="ChEBI" id="CHEBI:60240"/>
        <label>1</label>
    </ligand>
</feature>
<sequence>MYIETVRGKIKPEEFGVCACHEHLHIDLSRIKNDSDTALVEVALVLSDLKSFVSHGGQAIVDVTNDGMGRDVEKLVVMSEALDLHIVASTGCYKDPFIPEEKQMWTREQFAEWMIDEIMYGISGTTVKPGVIGEIGSSLNEFKPVELELFYGAIEAAKTTKLPLSTHTTLGTLAMEQIRLFDSESLPLDQVIIGHQDLNDDDEQVLKVLSTGAYVALDTIGKENYRSDEARLNSLLLFLEKGYEDQLLLSSDVTRTSHLLVHGGQGYDVVLRSFIPKLRAKGADEATIQKLLVKTHKKHLASRKKAKRMTNEQSSILKNMTVEEATQLQHRLVDEISKEFSNNEFFQVGDVGLHPGYKRPKMTAKVEHVLQQTFDAEACALVRGSGTGAIRLVLSVLLEPGDACIVHTGPMYPTTKETFRMMGIQPVAVNFNKPQSILEALKHHEEAKVFFVQHARQQPTDTYDLREVIHYVKQHRPDLPIVVDDNYCAMKMKGIGVQYGADYSTFSGFKLLGPTGIGIILGKKSGVEQIHVRNYSGGGQVQGFEAHELVRSLVMAPVMLALQNQQVEELYTRLNQGEVKGLKQIYVTNSQSKNVIVELEKPIAEAVIRSAATYGAATYPVGAESRFELLPMIYRVSGTFLEKRPELKAYGLRINPMKASASTVIRILTCSLADAARDC</sequence>
<dbReference type="Gene3D" id="3.90.1150.130">
    <property type="match status" value="1"/>
</dbReference>
<proteinExistence type="inferred from homology"/>
<comment type="caution">
    <text evidence="6">Lacks conserved residue(s) required for the propagation of feature annotation.</text>
</comment>
<dbReference type="GO" id="GO:0008270">
    <property type="term" value="F:zinc ion binding"/>
    <property type="evidence" value="ECO:0007669"/>
    <property type="project" value="InterPro"/>
</dbReference>
<dbReference type="InterPro" id="IPR001559">
    <property type="entry name" value="Phosphotriesterase"/>
</dbReference>
<feature type="binding site" evidence="5">
    <location>
        <position position="167"/>
    </location>
    <ligand>
        <name>a divalent metal cation</name>
        <dbReference type="ChEBI" id="CHEBI:60240"/>
        <label>2</label>
    </ligand>
</feature>
<evidence type="ECO:0000256" key="2">
    <source>
        <dbReference type="ARBA" id="ARBA00022723"/>
    </source>
</evidence>
<dbReference type="GO" id="GO:0030170">
    <property type="term" value="F:pyridoxal phosphate binding"/>
    <property type="evidence" value="ECO:0007669"/>
    <property type="project" value="InterPro"/>
</dbReference>
<gene>
    <name evidence="8" type="ordered locus">BH0590</name>
</gene>
<dbReference type="eggNOG" id="COG1735">
    <property type="taxonomic scope" value="Bacteria"/>
</dbReference>
<dbReference type="Pfam" id="PF02126">
    <property type="entry name" value="PTE"/>
    <property type="match status" value="1"/>
</dbReference>
<dbReference type="InterPro" id="IPR054718">
    <property type="entry name" value="YhfS-like_C"/>
</dbReference>
<dbReference type="CDD" id="cd00530">
    <property type="entry name" value="PTE"/>
    <property type="match status" value="1"/>
</dbReference>
<feature type="binding site" evidence="5">
    <location>
        <position position="134"/>
    </location>
    <ligand>
        <name>a divalent metal cation</name>
        <dbReference type="ChEBI" id="CHEBI:60240"/>
        <label>2</label>
    </ligand>
</feature>
<evidence type="ECO:0000256" key="4">
    <source>
        <dbReference type="ARBA" id="ARBA00022898"/>
    </source>
</evidence>
<dbReference type="Pfam" id="PF22475">
    <property type="entry name" value="YhfS-like_C"/>
    <property type="match status" value="1"/>
</dbReference>